<protein>
    <recommendedName>
        <fullName evidence="4">Transmembrane protein</fullName>
    </recommendedName>
</protein>
<reference evidence="2" key="2">
    <citation type="journal article" date="2022" name="Microbiol. Resour. Announc.">
        <title>Metagenome Sequencing to Explore Phylogenomics of Terrestrial Cyanobacteria.</title>
        <authorList>
            <person name="Ward R.D."/>
            <person name="Stajich J.E."/>
            <person name="Johansen J.R."/>
            <person name="Huntemann M."/>
            <person name="Clum A."/>
            <person name="Foster B."/>
            <person name="Foster B."/>
            <person name="Roux S."/>
            <person name="Palaniappan K."/>
            <person name="Varghese N."/>
            <person name="Mukherjee S."/>
            <person name="Reddy T.B.K."/>
            <person name="Daum C."/>
            <person name="Copeland A."/>
            <person name="Chen I.A."/>
            <person name="Ivanova N.N."/>
            <person name="Kyrpides N.C."/>
            <person name="Shapiro N."/>
            <person name="Eloe-Fadrosh E.A."/>
            <person name="Pietrasiak N."/>
        </authorList>
    </citation>
    <scope>NUCLEOTIDE SEQUENCE</scope>
    <source>
        <strain evidence="2">GSE-TBD4-15B</strain>
    </source>
</reference>
<organism evidence="2 3">
    <name type="scientific">Pegethrix bostrychoides GSE-TBD4-15B</name>
    <dbReference type="NCBI Taxonomy" id="2839662"/>
    <lineage>
        <taxon>Bacteria</taxon>
        <taxon>Bacillati</taxon>
        <taxon>Cyanobacteriota</taxon>
        <taxon>Cyanophyceae</taxon>
        <taxon>Oculatellales</taxon>
        <taxon>Oculatellaceae</taxon>
        <taxon>Pegethrix</taxon>
    </lineage>
</organism>
<dbReference type="AlphaFoldDB" id="A0A951P9D5"/>
<dbReference type="Proteomes" id="UP000707356">
    <property type="component" value="Unassembled WGS sequence"/>
</dbReference>
<feature type="transmembrane region" description="Helical" evidence="1">
    <location>
        <begin position="49"/>
        <end position="70"/>
    </location>
</feature>
<evidence type="ECO:0000256" key="1">
    <source>
        <dbReference type="SAM" id="Phobius"/>
    </source>
</evidence>
<accession>A0A951P9D5</accession>
<evidence type="ECO:0008006" key="4">
    <source>
        <dbReference type="Google" id="ProtNLM"/>
    </source>
</evidence>
<feature type="transmembrane region" description="Helical" evidence="1">
    <location>
        <begin position="112"/>
        <end position="133"/>
    </location>
</feature>
<keyword evidence="1" id="KW-0472">Membrane</keyword>
<keyword evidence="1" id="KW-0812">Transmembrane</keyword>
<dbReference type="EMBL" id="JAHHHV010000020">
    <property type="protein sequence ID" value="MBW4464765.1"/>
    <property type="molecule type" value="Genomic_DNA"/>
</dbReference>
<comment type="caution">
    <text evidence="2">The sequence shown here is derived from an EMBL/GenBank/DDBJ whole genome shotgun (WGS) entry which is preliminary data.</text>
</comment>
<sequence length="139" mass="15108">MSMPPLANSNPDFETDAILDGMLDDFGAEPMALRNLNRRLGIIDHKCSALLELSSVVLALNIIPAVSGNLTPVGSLLSAVISVAFLISSLLSLFVLWVDWNADEQTLQFRTRIYRICIFLTAIGLTAIAALMLTSLKFV</sequence>
<evidence type="ECO:0000313" key="2">
    <source>
        <dbReference type="EMBL" id="MBW4464765.1"/>
    </source>
</evidence>
<gene>
    <name evidence="2" type="ORF">KME07_04905</name>
</gene>
<reference evidence="2" key="1">
    <citation type="submission" date="2021-05" db="EMBL/GenBank/DDBJ databases">
        <authorList>
            <person name="Pietrasiak N."/>
            <person name="Ward R."/>
            <person name="Stajich J.E."/>
            <person name="Kurbessoian T."/>
        </authorList>
    </citation>
    <scope>NUCLEOTIDE SEQUENCE</scope>
    <source>
        <strain evidence="2">GSE-TBD4-15B</strain>
    </source>
</reference>
<proteinExistence type="predicted"/>
<keyword evidence="1" id="KW-1133">Transmembrane helix</keyword>
<feature type="transmembrane region" description="Helical" evidence="1">
    <location>
        <begin position="76"/>
        <end position="100"/>
    </location>
</feature>
<name>A0A951P9D5_9CYAN</name>
<evidence type="ECO:0000313" key="3">
    <source>
        <dbReference type="Proteomes" id="UP000707356"/>
    </source>
</evidence>